<dbReference type="SUPFAM" id="SSF56601">
    <property type="entry name" value="beta-lactamase/transpeptidase-like"/>
    <property type="match status" value="1"/>
</dbReference>
<gene>
    <name evidence="2" type="ORF">SAMN05444000_11686</name>
</gene>
<dbReference type="Proteomes" id="UP000183982">
    <property type="component" value="Unassembled WGS sequence"/>
</dbReference>
<dbReference type="Pfam" id="PF00144">
    <property type="entry name" value="Beta-lactamase"/>
    <property type="match status" value="1"/>
</dbReference>
<proteinExistence type="predicted"/>
<name>A0A1M6NRQ5_9RHOB</name>
<sequence length="423" mass="46233">MCQRKLGLDMMNSVSTQDRSFDNGGLGNIRSWMQRNVDDRKLAGCSMLMAHKSDEVFFHAAGQRSREKALPYTRDTATRIYSMTKPITSAALMMLVERGLVHLEAPVSRFIPAFETMQALIPGAEHIDQTEPAPSPTLHQLMTHTSGLSYPFNPGILARAMDAQDLIFGPRQGRLADMVDQVAKLPLAFQPGSRWEYSVATDVLGRVVEIISGKPLDVFFSDAIFEPLGMTETSFSVPMQARDRFASLYTPLAGDAMALNEAKTGGESLRLVDEAETSPFLKTEMHSGGGGLISTIDDYMNFTEMLRQGGTFNAQRLLSTRIVDFMMQNHLPGDIASMGPQSFAEQPMEGMGFGLGGAIVLDPARVGTPGSVGDFSWGGMASTFFWVDREKDLSVVFFTQLSPSSSYPLRAEMKALVHGAMVG</sequence>
<reference evidence="3" key="1">
    <citation type="submission" date="2016-11" db="EMBL/GenBank/DDBJ databases">
        <authorList>
            <person name="Varghese N."/>
            <person name="Submissions S."/>
        </authorList>
    </citation>
    <scope>NUCLEOTIDE SEQUENCE [LARGE SCALE GENOMIC DNA]</scope>
    <source>
        <strain evidence="3">DSM 100564</strain>
    </source>
</reference>
<evidence type="ECO:0000259" key="1">
    <source>
        <dbReference type="Pfam" id="PF00144"/>
    </source>
</evidence>
<dbReference type="PANTHER" id="PTHR43283:SF3">
    <property type="entry name" value="BETA-LACTAMASE FAMILY PROTEIN (AFU_ORTHOLOGUE AFUA_5G07500)"/>
    <property type="match status" value="1"/>
</dbReference>
<evidence type="ECO:0000313" key="2">
    <source>
        <dbReference type="EMBL" id="SHJ98417.1"/>
    </source>
</evidence>
<feature type="domain" description="Beta-lactamase-related" evidence="1">
    <location>
        <begin position="30"/>
        <end position="410"/>
    </location>
</feature>
<evidence type="ECO:0000313" key="3">
    <source>
        <dbReference type="Proteomes" id="UP000183982"/>
    </source>
</evidence>
<dbReference type="InterPro" id="IPR012338">
    <property type="entry name" value="Beta-lactam/transpept-like"/>
</dbReference>
<accession>A0A1M6NRQ5</accession>
<dbReference type="EMBL" id="FQZQ01000016">
    <property type="protein sequence ID" value="SHJ98417.1"/>
    <property type="molecule type" value="Genomic_DNA"/>
</dbReference>
<dbReference type="STRING" id="1470563.SAMN05444000_11686"/>
<dbReference type="PANTHER" id="PTHR43283">
    <property type="entry name" value="BETA-LACTAMASE-RELATED"/>
    <property type="match status" value="1"/>
</dbReference>
<dbReference type="Gene3D" id="3.40.710.10">
    <property type="entry name" value="DD-peptidase/beta-lactamase superfamily"/>
    <property type="match status" value="1"/>
</dbReference>
<dbReference type="InterPro" id="IPR001466">
    <property type="entry name" value="Beta-lactam-related"/>
</dbReference>
<keyword evidence="3" id="KW-1185">Reference proteome</keyword>
<organism evidence="2 3">
    <name type="scientific">Shimia gijangensis</name>
    <dbReference type="NCBI Taxonomy" id="1470563"/>
    <lineage>
        <taxon>Bacteria</taxon>
        <taxon>Pseudomonadati</taxon>
        <taxon>Pseudomonadota</taxon>
        <taxon>Alphaproteobacteria</taxon>
        <taxon>Rhodobacterales</taxon>
        <taxon>Roseobacteraceae</taxon>
    </lineage>
</organism>
<dbReference type="AlphaFoldDB" id="A0A1M6NRQ5"/>
<dbReference type="InterPro" id="IPR050789">
    <property type="entry name" value="Diverse_Enzym_Activities"/>
</dbReference>
<protein>
    <submittedName>
        <fullName evidence="2">CubicO group peptidase, beta-lactamase class C family</fullName>
    </submittedName>
</protein>